<dbReference type="InterPro" id="IPR036737">
    <property type="entry name" value="OmpA-like_sf"/>
</dbReference>
<organism evidence="7 8">
    <name type="scientific">Aequorivita iocasae</name>
    <dbReference type="NCBI Taxonomy" id="2803865"/>
    <lineage>
        <taxon>Bacteria</taxon>
        <taxon>Pseudomonadati</taxon>
        <taxon>Bacteroidota</taxon>
        <taxon>Flavobacteriia</taxon>
        <taxon>Flavobacteriales</taxon>
        <taxon>Flavobacteriaceae</taxon>
        <taxon>Aequorivita</taxon>
    </lineage>
</organism>
<evidence type="ECO:0000256" key="2">
    <source>
        <dbReference type="ARBA" id="ARBA00023136"/>
    </source>
</evidence>
<evidence type="ECO:0000256" key="4">
    <source>
        <dbReference type="PROSITE-ProRule" id="PRU00473"/>
    </source>
</evidence>
<dbReference type="PROSITE" id="PS51123">
    <property type="entry name" value="OMPA_2"/>
    <property type="match status" value="1"/>
</dbReference>
<dbReference type="CDD" id="cd07185">
    <property type="entry name" value="OmpA_C-like"/>
    <property type="match status" value="1"/>
</dbReference>
<gene>
    <name evidence="7" type="ORF">JK629_02780</name>
</gene>
<dbReference type="InterPro" id="IPR050330">
    <property type="entry name" value="Bact_OuterMem_StrucFunc"/>
</dbReference>
<feature type="compositionally biased region" description="Basic and acidic residues" evidence="5">
    <location>
        <begin position="43"/>
        <end position="55"/>
    </location>
</feature>
<name>A0ABX7DUG2_9FLAO</name>
<accession>A0ABX7DUG2</accession>
<dbReference type="SUPFAM" id="SSF103088">
    <property type="entry name" value="OmpA-like"/>
    <property type="match status" value="1"/>
</dbReference>
<feature type="compositionally biased region" description="Polar residues" evidence="5">
    <location>
        <begin position="85"/>
        <end position="99"/>
    </location>
</feature>
<keyword evidence="8" id="KW-1185">Reference proteome</keyword>
<evidence type="ECO:0000259" key="6">
    <source>
        <dbReference type="PROSITE" id="PS51123"/>
    </source>
</evidence>
<feature type="domain" description="OmpA-like" evidence="6">
    <location>
        <begin position="330"/>
        <end position="445"/>
    </location>
</feature>
<dbReference type="RefSeq" id="WP_202337115.1">
    <property type="nucleotide sequence ID" value="NZ_CP068439.1"/>
</dbReference>
<protein>
    <submittedName>
        <fullName evidence="7">OmpA family protein</fullName>
    </submittedName>
</protein>
<sequence>MKSLQTITFLTIMFASTITNAQFLDKLGEKAAGAVERTVERRVQRETEKSTDRVLDTIVEAPKKSKKEQRREEKNRKKNDGNIIGGNTSNKNSESQSSEPKMESLEEVGENQVGFKRGNRIIFHDNFEKDAIGDFPAKWNTTKGGEVKKLKGFDSKFLKITAGSVTNVELTKPLPENFTVEFDLILPAEHPYRRPGIGFGPKPEDIDHLLSSSNSMTFDIMSAEIGNGYYELSYGLKELGYTKEKIAYKAPLNQAIKMAFEVNGKRIRLFMDGKKMVDLPTQFKPEYRKSLFFTSITSGWTETAAAYFYISNLVIAETAGDERSQVLKDLMEKGSFSTNAILFNSGSATIKSGSEAILKEIGEAMQSVPDMRIIIIGHTDADGSTESNLKLSQERAKSVRAALVSQYGISIGRIQTDGKGESNPVADNNSASGKEQNRRVEFIKL</sequence>
<proteinExistence type="predicted"/>
<dbReference type="InterPro" id="IPR006665">
    <property type="entry name" value="OmpA-like"/>
</dbReference>
<evidence type="ECO:0000313" key="7">
    <source>
        <dbReference type="EMBL" id="QQX77213.1"/>
    </source>
</evidence>
<evidence type="ECO:0000256" key="5">
    <source>
        <dbReference type="SAM" id="MobiDB-lite"/>
    </source>
</evidence>
<feature type="region of interest" description="Disordered" evidence="5">
    <location>
        <begin position="415"/>
        <end position="438"/>
    </location>
</feature>
<dbReference type="Gene3D" id="3.30.1330.60">
    <property type="entry name" value="OmpA-like domain"/>
    <property type="match status" value="1"/>
</dbReference>
<keyword evidence="2 4" id="KW-0472">Membrane</keyword>
<dbReference type="Proteomes" id="UP000629420">
    <property type="component" value="Chromosome"/>
</dbReference>
<feature type="region of interest" description="Disordered" evidence="5">
    <location>
        <begin position="43"/>
        <end position="109"/>
    </location>
</feature>
<reference evidence="7 8" key="1">
    <citation type="submission" date="2021-01" db="EMBL/GenBank/DDBJ databases">
        <title>Aequorivita sp. strain KX20305, a bacterium isolated from the sediment collected at a cold seep field in South China Sea.</title>
        <authorList>
            <person name="Zhang H."/>
            <person name="Li C."/>
        </authorList>
    </citation>
    <scope>NUCLEOTIDE SEQUENCE [LARGE SCALE GENOMIC DNA]</scope>
    <source>
        <strain evidence="7 8">KX20305</strain>
    </source>
</reference>
<dbReference type="InterPro" id="IPR006664">
    <property type="entry name" value="OMP_bac"/>
</dbReference>
<feature type="compositionally biased region" description="Basic and acidic residues" evidence="5">
    <location>
        <begin position="69"/>
        <end position="80"/>
    </location>
</feature>
<comment type="subcellular location">
    <subcellularLocation>
        <location evidence="1">Cell outer membrane</location>
    </subcellularLocation>
</comment>
<evidence type="ECO:0000256" key="3">
    <source>
        <dbReference type="ARBA" id="ARBA00023237"/>
    </source>
</evidence>
<feature type="compositionally biased region" description="Polar residues" evidence="5">
    <location>
        <begin position="425"/>
        <end position="434"/>
    </location>
</feature>
<evidence type="ECO:0000313" key="8">
    <source>
        <dbReference type="Proteomes" id="UP000629420"/>
    </source>
</evidence>
<dbReference type="PRINTS" id="PR01021">
    <property type="entry name" value="OMPADOMAIN"/>
</dbReference>
<dbReference type="Pfam" id="PF00691">
    <property type="entry name" value="OmpA"/>
    <property type="match status" value="1"/>
</dbReference>
<dbReference type="EMBL" id="CP068439">
    <property type="protein sequence ID" value="QQX77213.1"/>
    <property type="molecule type" value="Genomic_DNA"/>
</dbReference>
<evidence type="ECO:0000256" key="1">
    <source>
        <dbReference type="ARBA" id="ARBA00004442"/>
    </source>
</evidence>
<keyword evidence="3" id="KW-0998">Cell outer membrane</keyword>
<dbReference type="PANTHER" id="PTHR30329:SF21">
    <property type="entry name" value="LIPOPROTEIN YIAD-RELATED"/>
    <property type="match status" value="1"/>
</dbReference>
<dbReference type="PANTHER" id="PTHR30329">
    <property type="entry name" value="STATOR ELEMENT OF FLAGELLAR MOTOR COMPLEX"/>
    <property type="match status" value="1"/>
</dbReference>